<keyword evidence="1" id="KW-0479">Metal-binding</keyword>
<name>A0A1Y2M3R2_EPING</name>
<evidence type="ECO:0000256" key="2">
    <source>
        <dbReference type="SAM" id="Coils"/>
    </source>
</evidence>
<keyword evidence="2" id="KW-0175">Coiled coil</keyword>
<dbReference type="GO" id="GO:0008270">
    <property type="term" value="F:zinc ion binding"/>
    <property type="evidence" value="ECO:0007669"/>
    <property type="project" value="UniProtKB-KW"/>
</dbReference>
<feature type="coiled-coil region" evidence="2">
    <location>
        <begin position="17"/>
        <end position="111"/>
    </location>
</feature>
<feature type="domain" description="C3H1-type" evidence="3">
    <location>
        <begin position="227"/>
        <end position="253"/>
    </location>
</feature>
<accession>A0A1Y2M3R2</accession>
<proteinExistence type="predicted"/>
<organism evidence="4 5">
    <name type="scientific">Epicoccum nigrum</name>
    <name type="common">Soil fungus</name>
    <name type="synonym">Epicoccum purpurascens</name>
    <dbReference type="NCBI Taxonomy" id="105696"/>
    <lineage>
        <taxon>Eukaryota</taxon>
        <taxon>Fungi</taxon>
        <taxon>Dikarya</taxon>
        <taxon>Ascomycota</taxon>
        <taxon>Pezizomycotina</taxon>
        <taxon>Dothideomycetes</taxon>
        <taxon>Pleosporomycetidae</taxon>
        <taxon>Pleosporales</taxon>
        <taxon>Pleosporineae</taxon>
        <taxon>Didymellaceae</taxon>
        <taxon>Epicoccum</taxon>
    </lineage>
</organism>
<feature type="zinc finger region" description="C3H1-type" evidence="1">
    <location>
        <begin position="227"/>
        <end position="253"/>
    </location>
</feature>
<evidence type="ECO:0000313" key="4">
    <source>
        <dbReference type="EMBL" id="OSS50681.1"/>
    </source>
</evidence>
<protein>
    <recommendedName>
        <fullName evidence="3">C3H1-type domain-containing protein</fullName>
    </recommendedName>
</protein>
<evidence type="ECO:0000313" key="5">
    <source>
        <dbReference type="Proteomes" id="UP000193240"/>
    </source>
</evidence>
<reference evidence="4 5" key="1">
    <citation type="journal article" date="2017" name="Genome Announc.">
        <title>Genome sequence of the saprophytic ascomycete Epicoccum nigrum ICMP 19927 strain isolated from New Zealand.</title>
        <authorList>
            <person name="Fokin M."/>
            <person name="Fleetwood D."/>
            <person name="Weir B.S."/>
            <person name="Villas-Boas S.G."/>
        </authorList>
    </citation>
    <scope>NUCLEOTIDE SEQUENCE [LARGE SCALE GENOMIC DNA]</scope>
    <source>
        <strain evidence="4 5">ICMP 19927</strain>
    </source>
</reference>
<dbReference type="InterPro" id="IPR000571">
    <property type="entry name" value="Znf_CCCH"/>
</dbReference>
<gene>
    <name evidence="4" type="ORF">B5807_04047</name>
</gene>
<sequence>MQDHSATPVHDPLETEAEMTLMQVTDAQDEVNRLKQQLRYAENKLKRAEASRQFCLNEATKDKQQYDARLDEMTLESRATKDHHTNQALENAELKRKLQVMEAQKAKDDEREKLLVARINSSNHVARFRKLQLGAALSVAKSGCQGSRRKRIHDDSTSAVRVETAKNARPLTKKAKVSNTAQLPPKELDITLDKKKNIMVSCTRCLAHGLHCDNFSTCEECASALKPCKRAMCKRFEAGGCFNGACTYAHEGDQFDNIIPWTRVKPSTPNKGEDQGVRRYTSLFNEIARKNGGEGDDDVAGAQSK</sequence>
<keyword evidence="1" id="KW-0863">Zinc-finger</keyword>
<dbReference type="EMBL" id="KZ107841">
    <property type="protein sequence ID" value="OSS50681.1"/>
    <property type="molecule type" value="Genomic_DNA"/>
</dbReference>
<dbReference type="AlphaFoldDB" id="A0A1Y2M3R2"/>
<evidence type="ECO:0000259" key="3">
    <source>
        <dbReference type="PROSITE" id="PS50103"/>
    </source>
</evidence>
<dbReference type="Proteomes" id="UP000193240">
    <property type="component" value="Unassembled WGS sequence"/>
</dbReference>
<dbReference type="InParanoid" id="A0A1Y2M3R2"/>
<keyword evidence="5" id="KW-1185">Reference proteome</keyword>
<evidence type="ECO:0000256" key="1">
    <source>
        <dbReference type="PROSITE-ProRule" id="PRU00723"/>
    </source>
</evidence>
<dbReference type="PROSITE" id="PS50103">
    <property type="entry name" value="ZF_C3H1"/>
    <property type="match status" value="1"/>
</dbReference>
<keyword evidence="1" id="KW-0862">Zinc</keyword>